<reference evidence="2" key="1">
    <citation type="submission" date="2019-12" db="EMBL/GenBank/DDBJ databases">
        <authorList>
            <person name="zhang j."/>
            <person name="sun C.M."/>
        </authorList>
    </citation>
    <scope>NUCLEOTIDE SEQUENCE</scope>
    <source>
        <strain evidence="2">NS-1</strain>
    </source>
</reference>
<dbReference type="SUPFAM" id="SSF141868">
    <property type="entry name" value="EAL domain-like"/>
    <property type="match status" value="1"/>
</dbReference>
<dbReference type="KEGG" id="ifn:GM661_16720"/>
<sequence>MIIINSVMFDFNLQELNNIIENKKIRTLFQPIVNIKNGRILGYEALSRGPAGTNLENPIRLFDSAKKHGKLFLLESICREKALKRAHIFAGEYKLFINIDPHVIYDTNFQRGTTRQLLKHLSLSQQNIVIEITERTSINDFNTFKKVLKHYRRQGYRIALDDTGAGYSGLQSLVSIAFDYIKIDRSLISDIDRDKVKQALLESLVQFGHKISSSLIAEGVERKEELDALNKLGVDYVQGYYIARPAEKICKRVFNLF</sequence>
<proteinExistence type="predicted"/>
<accession>A0A8A7KNS2</accession>
<dbReference type="PANTHER" id="PTHR33121">
    <property type="entry name" value="CYCLIC DI-GMP PHOSPHODIESTERASE PDEF"/>
    <property type="match status" value="1"/>
</dbReference>
<evidence type="ECO:0000313" key="3">
    <source>
        <dbReference type="Proteomes" id="UP000665020"/>
    </source>
</evidence>
<dbReference type="AlphaFoldDB" id="A0A8A7KNS2"/>
<evidence type="ECO:0000313" key="2">
    <source>
        <dbReference type="EMBL" id="QTL99472.1"/>
    </source>
</evidence>
<keyword evidence="3" id="KW-1185">Reference proteome</keyword>
<feature type="domain" description="EAL" evidence="1">
    <location>
        <begin position="9"/>
        <end position="257"/>
    </location>
</feature>
<organism evidence="2 3">
    <name type="scientific">Iocasia fonsfrigidae</name>
    <dbReference type="NCBI Taxonomy" id="2682810"/>
    <lineage>
        <taxon>Bacteria</taxon>
        <taxon>Bacillati</taxon>
        <taxon>Bacillota</taxon>
        <taxon>Clostridia</taxon>
        <taxon>Halanaerobiales</taxon>
        <taxon>Halanaerobiaceae</taxon>
        <taxon>Iocasia</taxon>
    </lineage>
</organism>
<dbReference type="Pfam" id="PF00563">
    <property type="entry name" value="EAL"/>
    <property type="match status" value="1"/>
</dbReference>
<dbReference type="Gene3D" id="3.20.20.450">
    <property type="entry name" value="EAL domain"/>
    <property type="match status" value="1"/>
</dbReference>
<dbReference type="InterPro" id="IPR050706">
    <property type="entry name" value="Cyclic-di-GMP_PDE-like"/>
</dbReference>
<evidence type="ECO:0000259" key="1">
    <source>
        <dbReference type="PROSITE" id="PS50883"/>
    </source>
</evidence>
<dbReference type="RefSeq" id="WP_230867814.1">
    <property type="nucleotide sequence ID" value="NZ_CP046640.1"/>
</dbReference>
<dbReference type="InterPro" id="IPR035919">
    <property type="entry name" value="EAL_sf"/>
</dbReference>
<dbReference type="CDD" id="cd01948">
    <property type="entry name" value="EAL"/>
    <property type="match status" value="1"/>
</dbReference>
<dbReference type="GO" id="GO:0071111">
    <property type="term" value="F:cyclic-guanylate-specific phosphodiesterase activity"/>
    <property type="evidence" value="ECO:0007669"/>
    <property type="project" value="InterPro"/>
</dbReference>
<gene>
    <name evidence="2" type="ORF">GM661_16720</name>
</gene>
<dbReference type="PROSITE" id="PS50883">
    <property type="entry name" value="EAL"/>
    <property type="match status" value="1"/>
</dbReference>
<dbReference type="InterPro" id="IPR001633">
    <property type="entry name" value="EAL_dom"/>
</dbReference>
<dbReference type="EMBL" id="CP046640">
    <property type="protein sequence ID" value="QTL99472.1"/>
    <property type="molecule type" value="Genomic_DNA"/>
</dbReference>
<dbReference type="SMART" id="SM00052">
    <property type="entry name" value="EAL"/>
    <property type="match status" value="1"/>
</dbReference>
<protein>
    <submittedName>
        <fullName evidence="2">EAL domain-containing protein</fullName>
    </submittedName>
</protein>
<dbReference type="Proteomes" id="UP000665020">
    <property type="component" value="Chromosome"/>
</dbReference>
<name>A0A8A7KNS2_9FIRM</name>
<dbReference type="PANTHER" id="PTHR33121:SF76">
    <property type="entry name" value="SIGNALING PROTEIN"/>
    <property type="match status" value="1"/>
</dbReference>